<dbReference type="SMART" id="SM00487">
    <property type="entry name" value="DEXDc"/>
    <property type="match status" value="1"/>
</dbReference>
<dbReference type="PROSITE" id="PS51195">
    <property type="entry name" value="Q_MOTIF"/>
    <property type="match status" value="1"/>
</dbReference>
<evidence type="ECO:0000313" key="14">
    <source>
        <dbReference type="Proteomes" id="UP000053105"/>
    </source>
</evidence>
<dbReference type="AlphaFoldDB" id="A0A0M9ACK3"/>
<dbReference type="PROSITE" id="PS00039">
    <property type="entry name" value="DEAD_ATP_HELICASE"/>
    <property type="match status" value="1"/>
</dbReference>
<dbReference type="InterPro" id="IPR004087">
    <property type="entry name" value="KH_dom"/>
</dbReference>
<dbReference type="PROSITE" id="PS51192">
    <property type="entry name" value="HELICASE_ATP_BIND_1"/>
    <property type="match status" value="1"/>
</dbReference>
<dbReference type="InterPro" id="IPR036612">
    <property type="entry name" value="KH_dom_type_1_sf"/>
</dbReference>
<dbReference type="FunFam" id="3.40.50.300:FF:000008">
    <property type="entry name" value="ATP-dependent RNA helicase RhlB"/>
    <property type="match status" value="1"/>
</dbReference>
<dbReference type="Pfam" id="PF00270">
    <property type="entry name" value="DEAD"/>
    <property type="match status" value="1"/>
</dbReference>
<protein>
    <recommendedName>
        <fullName evidence="1">RNA helicase</fullName>
        <ecNumber evidence="1">3.6.4.13</ecNumber>
    </recommendedName>
</protein>
<comment type="similarity">
    <text evidence="9">Belongs to the DEAD box helicase family.</text>
</comment>
<dbReference type="Gene3D" id="3.30.1370.10">
    <property type="entry name" value="K Homology domain, type 1"/>
    <property type="match status" value="1"/>
</dbReference>
<dbReference type="Gene3D" id="3.40.50.300">
    <property type="entry name" value="P-loop containing nucleotide triphosphate hydrolases"/>
    <property type="match status" value="2"/>
</dbReference>
<evidence type="ECO:0000256" key="2">
    <source>
        <dbReference type="ARBA" id="ARBA00022741"/>
    </source>
</evidence>
<dbReference type="GO" id="GO:0003724">
    <property type="term" value="F:RNA helicase activity"/>
    <property type="evidence" value="ECO:0007669"/>
    <property type="project" value="UniProtKB-EC"/>
</dbReference>
<dbReference type="EC" id="3.6.4.13" evidence="1"/>
<evidence type="ECO:0000256" key="9">
    <source>
        <dbReference type="RuleBase" id="RU000492"/>
    </source>
</evidence>
<dbReference type="InterPro" id="IPR027417">
    <property type="entry name" value="P-loop_NTPase"/>
</dbReference>
<dbReference type="SMART" id="SM00490">
    <property type="entry name" value="HELICc"/>
    <property type="match status" value="1"/>
</dbReference>
<dbReference type="EMBL" id="KQ435701">
    <property type="protein sequence ID" value="KOX80379.1"/>
    <property type="molecule type" value="Genomic_DNA"/>
</dbReference>
<accession>A0A0M9ACK3</accession>
<name>A0A0M9ACK3_9HYME</name>
<dbReference type="PROSITE" id="PS51194">
    <property type="entry name" value="HELICASE_CTER"/>
    <property type="match status" value="1"/>
</dbReference>
<feature type="domain" description="Helicase C-terminal" evidence="11">
    <location>
        <begin position="408"/>
        <end position="569"/>
    </location>
</feature>
<feature type="short sequence motif" description="Q motif" evidence="8">
    <location>
        <begin position="190"/>
        <end position="218"/>
    </location>
</feature>
<dbReference type="Pfam" id="PF00271">
    <property type="entry name" value="Helicase_C"/>
    <property type="match status" value="1"/>
</dbReference>
<dbReference type="InterPro" id="IPR004088">
    <property type="entry name" value="KH_dom_type_1"/>
</dbReference>
<evidence type="ECO:0000256" key="1">
    <source>
        <dbReference type="ARBA" id="ARBA00012552"/>
    </source>
</evidence>
<dbReference type="InterPro" id="IPR014001">
    <property type="entry name" value="Helicase_ATP-bd"/>
</dbReference>
<keyword evidence="4 9" id="KW-0347">Helicase</keyword>
<dbReference type="OrthoDB" id="196131at2759"/>
<dbReference type="InterPro" id="IPR011545">
    <property type="entry name" value="DEAD/DEAH_box_helicase_dom"/>
</dbReference>
<dbReference type="InterPro" id="IPR001650">
    <property type="entry name" value="Helicase_C-like"/>
</dbReference>
<gene>
    <name evidence="13" type="ORF">WN51_06668</name>
</gene>
<dbReference type="GO" id="GO:0031047">
    <property type="term" value="P:regulatory ncRNA-mediated gene silencing"/>
    <property type="evidence" value="ECO:0007669"/>
    <property type="project" value="UniProtKB-ARBA"/>
</dbReference>
<evidence type="ECO:0000256" key="8">
    <source>
        <dbReference type="PROSITE-ProRule" id="PRU00552"/>
    </source>
</evidence>
<evidence type="ECO:0000313" key="13">
    <source>
        <dbReference type="EMBL" id="KOX80379.1"/>
    </source>
</evidence>
<dbReference type="InterPro" id="IPR000629">
    <property type="entry name" value="RNA-helicase_DEAD-box_CS"/>
</dbReference>
<evidence type="ECO:0000256" key="5">
    <source>
        <dbReference type="ARBA" id="ARBA00022840"/>
    </source>
</evidence>
<comment type="catalytic activity">
    <reaction evidence="6">
        <text>ATP + H2O = ADP + phosphate + H(+)</text>
        <dbReference type="Rhea" id="RHEA:13065"/>
        <dbReference type="ChEBI" id="CHEBI:15377"/>
        <dbReference type="ChEBI" id="CHEBI:15378"/>
        <dbReference type="ChEBI" id="CHEBI:30616"/>
        <dbReference type="ChEBI" id="CHEBI:43474"/>
        <dbReference type="ChEBI" id="CHEBI:456216"/>
        <dbReference type="EC" id="3.6.4.13"/>
    </reaction>
</comment>
<dbReference type="PANTHER" id="PTHR47958">
    <property type="entry name" value="ATP-DEPENDENT RNA HELICASE DBP3"/>
    <property type="match status" value="1"/>
</dbReference>
<dbReference type="GO" id="GO:0016787">
    <property type="term" value="F:hydrolase activity"/>
    <property type="evidence" value="ECO:0007669"/>
    <property type="project" value="UniProtKB-KW"/>
</dbReference>
<proteinExistence type="inferred from homology"/>
<keyword evidence="5 9" id="KW-0067">ATP-binding</keyword>
<keyword evidence="2 9" id="KW-0547">Nucleotide-binding</keyword>
<feature type="domain" description="DEAD-box RNA helicase Q" evidence="12">
    <location>
        <begin position="190"/>
        <end position="218"/>
    </location>
</feature>
<sequence length="598" mass="68526">MEYRNNHHSFSRRNNYSNSYNQKCREFIIKVDTDKIGKLIGKSGTNIRDLQDKTKTKIHVSRSGGIYTTDVTIVGTKEAQNQAKTLIEELLRENHVKTEPIQPITVEEEEKNDEPEIDFTNFNWIEYEREKWAKATPIIKNFYKEDPTITNLTPEQVAHIRKINNSIEVNFVFENKDGSDPGHIPNPIETFEQAFGDYPEVLDEIRKQNFTKPSPIQCQGWPILLSGRDLIGIAQTGTGKTLAFLLPALIHIEGQLTPRSERKGPTVLVMAPTRELALQIEKEVNKYSYHNIKAVCVYGGGSRKKQVDVVTEGVEIVIATPGRMNDLVKAKVLNVSSVTYLVLDEADRMLDMGFEPQIRKTLLDVRPDRQTVMTSATWPQGVRRLAQSYMKNPIQVFVGSLDLATVHTVTQTIYIIEEEEKTDMMYEFIRTMEPTDKVIIFFSKKVKVDDVASNLALQMMEVQSIHGGREQCDREQALEDLKIGRVQVLLATDVASRGLDIEDITHVINFDFPRDIEEYVHRVGRTGRAGRTGESITFMTRKDWSHAKELINILEEATQQVPDELYQMAERYEGWKQKRANEKNYFRSRRENGGGGRW</sequence>
<evidence type="ECO:0000256" key="3">
    <source>
        <dbReference type="ARBA" id="ARBA00022801"/>
    </source>
</evidence>
<keyword evidence="3 9" id="KW-0378">Hydrolase</keyword>
<feature type="domain" description="Helicase ATP-binding" evidence="10">
    <location>
        <begin position="221"/>
        <end position="396"/>
    </location>
</feature>
<evidence type="ECO:0000259" key="12">
    <source>
        <dbReference type="PROSITE" id="PS51195"/>
    </source>
</evidence>
<evidence type="ECO:0000256" key="4">
    <source>
        <dbReference type="ARBA" id="ARBA00022806"/>
    </source>
</evidence>
<dbReference type="Proteomes" id="UP000053105">
    <property type="component" value="Unassembled WGS sequence"/>
</dbReference>
<dbReference type="FunFam" id="3.40.50.300:FF:000079">
    <property type="entry name" value="probable ATP-dependent RNA helicase DDX17"/>
    <property type="match status" value="1"/>
</dbReference>
<dbReference type="Pfam" id="PF00013">
    <property type="entry name" value="KH_1"/>
    <property type="match status" value="1"/>
</dbReference>
<dbReference type="SMART" id="SM00322">
    <property type="entry name" value="KH"/>
    <property type="match status" value="1"/>
</dbReference>
<dbReference type="SUPFAM" id="SSF52540">
    <property type="entry name" value="P-loop containing nucleoside triphosphate hydrolases"/>
    <property type="match status" value="1"/>
</dbReference>
<evidence type="ECO:0000259" key="10">
    <source>
        <dbReference type="PROSITE" id="PS51192"/>
    </source>
</evidence>
<keyword evidence="7" id="KW-0694">RNA-binding</keyword>
<dbReference type="PROSITE" id="PS50084">
    <property type="entry name" value="KH_TYPE_1"/>
    <property type="match status" value="1"/>
</dbReference>
<reference evidence="13 14" key="1">
    <citation type="submission" date="2015-07" db="EMBL/GenBank/DDBJ databases">
        <title>The genome of Melipona quadrifasciata.</title>
        <authorList>
            <person name="Pan H."/>
            <person name="Kapheim K."/>
        </authorList>
    </citation>
    <scope>NUCLEOTIDE SEQUENCE [LARGE SCALE GENOMIC DNA]</scope>
    <source>
        <strain evidence="13">0111107301</strain>
        <tissue evidence="13">Whole body</tissue>
    </source>
</reference>
<dbReference type="CDD" id="cd18787">
    <property type="entry name" value="SF2_C_DEAD"/>
    <property type="match status" value="1"/>
</dbReference>
<dbReference type="GO" id="GO:0005524">
    <property type="term" value="F:ATP binding"/>
    <property type="evidence" value="ECO:0007669"/>
    <property type="project" value="UniProtKB-KW"/>
</dbReference>
<keyword evidence="14" id="KW-1185">Reference proteome</keyword>
<dbReference type="STRING" id="166423.A0A0M9ACK3"/>
<dbReference type="SUPFAM" id="SSF54791">
    <property type="entry name" value="Eukaryotic type KH-domain (KH-domain type I)"/>
    <property type="match status" value="1"/>
</dbReference>
<evidence type="ECO:0000256" key="6">
    <source>
        <dbReference type="ARBA" id="ARBA00047984"/>
    </source>
</evidence>
<evidence type="ECO:0000256" key="7">
    <source>
        <dbReference type="PROSITE-ProRule" id="PRU00117"/>
    </source>
</evidence>
<dbReference type="GO" id="GO:0003723">
    <property type="term" value="F:RNA binding"/>
    <property type="evidence" value="ECO:0007669"/>
    <property type="project" value="UniProtKB-UniRule"/>
</dbReference>
<evidence type="ECO:0000259" key="11">
    <source>
        <dbReference type="PROSITE" id="PS51194"/>
    </source>
</evidence>
<dbReference type="InterPro" id="IPR014014">
    <property type="entry name" value="RNA_helicase_DEAD_Q_motif"/>
</dbReference>
<organism evidence="13 14">
    <name type="scientific">Melipona quadrifasciata</name>
    <dbReference type="NCBI Taxonomy" id="166423"/>
    <lineage>
        <taxon>Eukaryota</taxon>
        <taxon>Metazoa</taxon>
        <taxon>Ecdysozoa</taxon>
        <taxon>Arthropoda</taxon>
        <taxon>Hexapoda</taxon>
        <taxon>Insecta</taxon>
        <taxon>Pterygota</taxon>
        <taxon>Neoptera</taxon>
        <taxon>Endopterygota</taxon>
        <taxon>Hymenoptera</taxon>
        <taxon>Apocrita</taxon>
        <taxon>Aculeata</taxon>
        <taxon>Apoidea</taxon>
        <taxon>Anthophila</taxon>
        <taxon>Apidae</taxon>
        <taxon>Melipona</taxon>
    </lineage>
</organism>